<dbReference type="Proteomes" id="UP000032430">
    <property type="component" value="Chromosome I"/>
</dbReference>
<dbReference type="RefSeq" id="WP_045095454.1">
    <property type="nucleotide sequence ID" value="NZ_LN614827.1"/>
</dbReference>
<keyword evidence="2" id="KW-1185">Reference proteome</keyword>
<name>A0A098G2Z4_9GAMM</name>
<sequence>MFFEIKKDKSTVRSNNSSQNKPGTAKYKTLEKLVMEEGTDHGFNMSDLSLPSSPDLCFAICRNSTFRYNGNEQISRSNPNYLDFVNKPQNLPKECQLNIRYFVRKGSSLWTDEICSALEEKDPLIILTTLNQVLRVAGINEQIYAGMEIFDTNFNKTIPTASDLYRQVPPRYKDGITMCLAFQENAKEVLTTIIGSANTNLETLASTLQSVDAEYTKKPTIFNATTQIKNNFNDIDIITPPKHS</sequence>
<proteinExistence type="predicted"/>
<evidence type="ECO:0000313" key="2">
    <source>
        <dbReference type="Proteomes" id="UP000032430"/>
    </source>
</evidence>
<dbReference type="AlphaFoldDB" id="A0A098G2Z4"/>
<dbReference type="HOGENOM" id="CLU_1136924_0_0_6"/>
<dbReference type="KEGG" id="lfa:LFA_1432"/>
<dbReference type="EMBL" id="LN614827">
    <property type="protein sequence ID" value="CEG56852.1"/>
    <property type="molecule type" value="Genomic_DNA"/>
</dbReference>
<organism evidence="1 2">
    <name type="scientific">Legionella fallonii LLAP-10</name>
    <dbReference type="NCBI Taxonomy" id="1212491"/>
    <lineage>
        <taxon>Bacteria</taxon>
        <taxon>Pseudomonadati</taxon>
        <taxon>Pseudomonadota</taxon>
        <taxon>Gammaproteobacteria</taxon>
        <taxon>Legionellales</taxon>
        <taxon>Legionellaceae</taxon>
        <taxon>Legionella</taxon>
    </lineage>
</organism>
<evidence type="ECO:0000313" key="1">
    <source>
        <dbReference type="EMBL" id="CEG56852.1"/>
    </source>
</evidence>
<accession>A0A098G2Z4</accession>
<protein>
    <submittedName>
        <fullName evidence="1">Uncharacterized protein</fullName>
    </submittedName>
</protein>
<reference evidence="2" key="1">
    <citation type="submission" date="2014-09" db="EMBL/GenBank/DDBJ databases">
        <authorList>
            <person name="Gomez-Valero L."/>
        </authorList>
    </citation>
    <scope>NUCLEOTIDE SEQUENCE [LARGE SCALE GENOMIC DNA]</scope>
    <source>
        <strain evidence="2">ATCC700992</strain>
    </source>
</reference>
<gene>
    <name evidence="1" type="ORF">LFA_1432</name>
</gene>